<feature type="region of interest" description="Disordered" evidence="1">
    <location>
        <begin position="80"/>
        <end position="127"/>
    </location>
</feature>
<gene>
    <name evidence="2" type="ORF">LITE_LOCUS32038</name>
</gene>
<feature type="region of interest" description="Disordered" evidence="1">
    <location>
        <begin position="192"/>
        <end position="234"/>
    </location>
</feature>
<evidence type="ECO:0000313" key="2">
    <source>
        <dbReference type="EMBL" id="CAI0454609.1"/>
    </source>
</evidence>
<organism evidence="2 3">
    <name type="scientific">Linum tenue</name>
    <dbReference type="NCBI Taxonomy" id="586396"/>
    <lineage>
        <taxon>Eukaryota</taxon>
        <taxon>Viridiplantae</taxon>
        <taxon>Streptophyta</taxon>
        <taxon>Embryophyta</taxon>
        <taxon>Tracheophyta</taxon>
        <taxon>Spermatophyta</taxon>
        <taxon>Magnoliopsida</taxon>
        <taxon>eudicotyledons</taxon>
        <taxon>Gunneridae</taxon>
        <taxon>Pentapetalae</taxon>
        <taxon>rosids</taxon>
        <taxon>fabids</taxon>
        <taxon>Malpighiales</taxon>
        <taxon>Linaceae</taxon>
        <taxon>Linum</taxon>
    </lineage>
</organism>
<reference evidence="2" key="1">
    <citation type="submission" date="2022-08" db="EMBL/GenBank/DDBJ databases">
        <authorList>
            <person name="Gutierrez-Valencia J."/>
        </authorList>
    </citation>
    <scope>NUCLEOTIDE SEQUENCE</scope>
</reference>
<name>A0AAV0N894_9ROSI</name>
<comment type="caution">
    <text evidence="2">The sequence shown here is derived from an EMBL/GenBank/DDBJ whole genome shotgun (WGS) entry which is preliminary data.</text>
</comment>
<dbReference type="PANTHER" id="PTHR36757">
    <property type="entry name" value="BNAANNG22500D PROTEIN"/>
    <property type="match status" value="1"/>
</dbReference>
<feature type="compositionally biased region" description="Polar residues" evidence="1">
    <location>
        <begin position="193"/>
        <end position="206"/>
    </location>
</feature>
<feature type="region of interest" description="Disordered" evidence="1">
    <location>
        <begin position="141"/>
        <end position="160"/>
    </location>
</feature>
<proteinExistence type="predicted"/>
<evidence type="ECO:0000256" key="1">
    <source>
        <dbReference type="SAM" id="MobiDB-lite"/>
    </source>
</evidence>
<feature type="compositionally biased region" description="Pro residues" evidence="1">
    <location>
        <begin position="102"/>
        <end position="111"/>
    </location>
</feature>
<keyword evidence="3" id="KW-1185">Reference proteome</keyword>
<dbReference type="EMBL" id="CAMGYJ010000008">
    <property type="protein sequence ID" value="CAI0454609.1"/>
    <property type="molecule type" value="Genomic_DNA"/>
</dbReference>
<evidence type="ECO:0000313" key="3">
    <source>
        <dbReference type="Proteomes" id="UP001154282"/>
    </source>
</evidence>
<protein>
    <submittedName>
        <fullName evidence="2">Uncharacterized protein</fullName>
    </submittedName>
</protein>
<dbReference type="AlphaFoldDB" id="A0AAV0N894"/>
<sequence length="311" mass="34224">MAVDVWSEISSAGLISPRLSFSRDLTQTTEPEADAGHRSRSDCCLLDPDFDFFIGGGNDFRGEFSSADELFSNGRILPVEIKKQPHPQQQTQTATGKETIPIPLPPPPLPPAQQTGENDSSPQLESEKKKLLKEFLSMSLDGDHEEEQSHNPPPPAAVGTKSFWQFKRSNSVNCDDISCRSRGGLIRSLHFLSRSNSTGSAPNPSKNKPREENPRHLRKQRSVPNRKSPLMPSSSVPCYYPYNTGGQQQQKSNLPALRKCGSYGNNAAGIRITPVLNIPPPAFMSRGTVNFLGLGSLFCNGKVNKKNKKKR</sequence>
<dbReference type="Proteomes" id="UP001154282">
    <property type="component" value="Unassembled WGS sequence"/>
</dbReference>
<dbReference type="PANTHER" id="PTHR36757:SF1">
    <property type="entry name" value="GENOME ASSEMBLY, CHROMOSOME: A04"/>
    <property type="match status" value="1"/>
</dbReference>
<accession>A0AAV0N894</accession>